<organism evidence="10 11">
    <name type="scientific">Streptacidiphilus fuscans</name>
    <dbReference type="NCBI Taxonomy" id="2789292"/>
    <lineage>
        <taxon>Bacteria</taxon>
        <taxon>Bacillati</taxon>
        <taxon>Actinomycetota</taxon>
        <taxon>Actinomycetes</taxon>
        <taxon>Kitasatosporales</taxon>
        <taxon>Streptomycetaceae</taxon>
        <taxon>Streptacidiphilus</taxon>
    </lineage>
</organism>
<evidence type="ECO:0000256" key="3">
    <source>
        <dbReference type="ARBA" id="ARBA00022679"/>
    </source>
</evidence>
<feature type="domain" description="DAGKc" evidence="9">
    <location>
        <begin position="5"/>
        <end position="136"/>
    </location>
</feature>
<evidence type="ECO:0000256" key="4">
    <source>
        <dbReference type="ARBA" id="ARBA00022741"/>
    </source>
</evidence>
<comment type="similarity">
    <text evidence="2">Belongs to the diacylglycerol/lipid kinase family.</text>
</comment>
<sequence>MQSDREAREFTAIINPVSGGGHGFEHWQPVSDHLRAAGATVRTIPSRSREHAVETARQAAERGDVVVAVGGDGMARDAADGVVRGGGTLGLVPAGRGNDLAWRLGLPTDPEGLARLLLDGTARRIDVLEVNGVIAPGNVYIGIDSLATQIINAGRWLPALLVYRVAPVRAILGWRAAEYTLDIDGEQLRTRGHTVVVANSGAYGHGLRIVPPAELDDGVAHVMVVGDGPRSQVVSFMREAKRGTHIERPEVTLATARTVTVDADRPIPVCADGDEIASLPARIEVLPGALSLLAP</sequence>
<dbReference type="RefSeq" id="WP_196193999.1">
    <property type="nucleotide sequence ID" value="NZ_JADPRT010000004.1"/>
</dbReference>
<dbReference type="AlphaFoldDB" id="A0A931B0E1"/>
<dbReference type="PANTHER" id="PTHR12358">
    <property type="entry name" value="SPHINGOSINE KINASE"/>
    <property type="match status" value="1"/>
</dbReference>
<dbReference type="GO" id="GO:0005524">
    <property type="term" value="F:ATP binding"/>
    <property type="evidence" value="ECO:0007669"/>
    <property type="project" value="UniProtKB-KW"/>
</dbReference>
<keyword evidence="11" id="KW-1185">Reference proteome</keyword>
<dbReference type="Pfam" id="PF19279">
    <property type="entry name" value="YegS_C"/>
    <property type="match status" value="1"/>
</dbReference>
<dbReference type="InterPro" id="IPR001206">
    <property type="entry name" value="Diacylglycerol_kinase_cat_dom"/>
</dbReference>
<dbReference type="Proteomes" id="UP000657385">
    <property type="component" value="Unassembled WGS sequence"/>
</dbReference>
<comment type="cofactor">
    <cofactor evidence="1">
        <name>Mg(2+)</name>
        <dbReference type="ChEBI" id="CHEBI:18420"/>
    </cofactor>
</comment>
<keyword evidence="5 10" id="KW-0418">Kinase</keyword>
<keyword evidence="4" id="KW-0547">Nucleotide-binding</keyword>
<dbReference type="InterPro" id="IPR016064">
    <property type="entry name" value="NAD/diacylglycerol_kinase_sf"/>
</dbReference>
<keyword evidence="7" id="KW-0443">Lipid metabolism</keyword>
<dbReference type="InterPro" id="IPR045540">
    <property type="entry name" value="YegS/DAGK_C"/>
</dbReference>
<evidence type="ECO:0000313" key="11">
    <source>
        <dbReference type="Proteomes" id="UP000657385"/>
    </source>
</evidence>
<dbReference type="InterPro" id="IPR050187">
    <property type="entry name" value="Lipid_Phosphate_FormReg"/>
</dbReference>
<evidence type="ECO:0000256" key="5">
    <source>
        <dbReference type="ARBA" id="ARBA00022777"/>
    </source>
</evidence>
<keyword evidence="3" id="KW-0808">Transferase</keyword>
<dbReference type="GO" id="GO:0005886">
    <property type="term" value="C:plasma membrane"/>
    <property type="evidence" value="ECO:0007669"/>
    <property type="project" value="TreeGrafter"/>
</dbReference>
<dbReference type="Gene3D" id="3.40.50.10330">
    <property type="entry name" value="Probable inorganic polyphosphate/atp-NAD kinase, domain 1"/>
    <property type="match status" value="1"/>
</dbReference>
<dbReference type="PROSITE" id="PS50146">
    <property type="entry name" value="DAGK"/>
    <property type="match status" value="1"/>
</dbReference>
<keyword evidence="8" id="KW-1208">Phospholipid metabolism</keyword>
<accession>A0A931B0E1</accession>
<evidence type="ECO:0000313" key="10">
    <source>
        <dbReference type="EMBL" id="MBF9068860.1"/>
    </source>
</evidence>
<dbReference type="Gene3D" id="2.60.200.40">
    <property type="match status" value="1"/>
</dbReference>
<evidence type="ECO:0000256" key="6">
    <source>
        <dbReference type="ARBA" id="ARBA00022840"/>
    </source>
</evidence>
<name>A0A931B0E1_9ACTN</name>
<reference evidence="10" key="1">
    <citation type="submission" date="2020-11" db="EMBL/GenBank/DDBJ databases">
        <title>Isolation and identification of active actinomycetes.</title>
        <authorList>
            <person name="Yu B."/>
        </authorList>
    </citation>
    <scope>NUCLEOTIDE SEQUENCE</scope>
    <source>
        <strain evidence="10">NEAU-YB345</strain>
    </source>
</reference>
<proteinExistence type="inferred from homology"/>
<evidence type="ECO:0000259" key="9">
    <source>
        <dbReference type="PROSITE" id="PS50146"/>
    </source>
</evidence>
<dbReference type="PANTHER" id="PTHR12358:SF106">
    <property type="entry name" value="LIPID KINASE YEGS"/>
    <property type="match status" value="1"/>
</dbReference>
<dbReference type="GO" id="GO:0004143">
    <property type="term" value="F:ATP-dependent diacylglycerol kinase activity"/>
    <property type="evidence" value="ECO:0007669"/>
    <property type="project" value="TreeGrafter"/>
</dbReference>
<dbReference type="Pfam" id="PF00781">
    <property type="entry name" value="DAGK_cat"/>
    <property type="match status" value="1"/>
</dbReference>
<protein>
    <submittedName>
        <fullName evidence="10">Diacylglycerol kinase family lipid kinase</fullName>
    </submittedName>
</protein>
<dbReference type="InterPro" id="IPR017438">
    <property type="entry name" value="ATP-NAD_kinase_N"/>
</dbReference>
<keyword evidence="7" id="KW-0444">Lipid biosynthesis</keyword>
<keyword evidence="6" id="KW-0067">ATP-binding</keyword>
<dbReference type="SUPFAM" id="SSF111331">
    <property type="entry name" value="NAD kinase/diacylglycerol kinase-like"/>
    <property type="match status" value="1"/>
</dbReference>
<evidence type="ECO:0000256" key="2">
    <source>
        <dbReference type="ARBA" id="ARBA00005983"/>
    </source>
</evidence>
<dbReference type="GO" id="GO:0008654">
    <property type="term" value="P:phospholipid biosynthetic process"/>
    <property type="evidence" value="ECO:0007669"/>
    <property type="project" value="UniProtKB-KW"/>
</dbReference>
<dbReference type="EMBL" id="JADPRT010000004">
    <property type="protein sequence ID" value="MBF9068860.1"/>
    <property type="molecule type" value="Genomic_DNA"/>
</dbReference>
<gene>
    <name evidence="10" type="ORF">I2501_12590</name>
</gene>
<comment type="caution">
    <text evidence="10">The sequence shown here is derived from an EMBL/GenBank/DDBJ whole genome shotgun (WGS) entry which is preliminary data.</text>
</comment>
<evidence type="ECO:0000256" key="1">
    <source>
        <dbReference type="ARBA" id="ARBA00001946"/>
    </source>
</evidence>
<evidence type="ECO:0000256" key="7">
    <source>
        <dbReference type="ARBA" id="ARBA00023209"/>
    </source>
</evidence>
<keyword evidence="7" id="KW-0594">Phospholipid biosynthesis</keyword>
<evidence type="ECO:0000256" key="8">
    <source>
        <dbReference type="ARBA" id="ARBA00023264"/>
    </source>
</evidence>